<keyword evidence="1" id="KW-0472">Membrane</keyword>
<proteinExistence type="predicted"/>
<reference evidence="2" key="1">
    <citation type="submission" date="2013-11" db="EMBL/GenBank/DDBJ databases">
        <authorList>
            <person name="GENOMES U."/>
        </authorList>
    </citation>
    <scope>NUCLEOTIDE SEQUENCE</scope>
    <source>
        <strain evidence="2">MVT06</strain>
    </source>
</reference>
<sequence>MIRLILFSFIGVMILYIYYLFRRQLHWVLQRVCHTRVKSRTDVKGTLVKDPLTGEYYVK</sequence>
<dbReference type="EMBL" id="HG977196">
    <property type="protein sequence ID" value="CDP79809.1"/>
    <property type="molecule type" value="Genomic_DNA"/>
</dbReference>
<feature type="transmembrane region" description="Helical" evidence="1">
    <location>
        <begin position="6"/>
        <end position="21"/>
    </location>
</feature>
<dbReference type="AlphaFoldDB" id="A0A024LRP6"/>
<organism evidence="2">
    <name type="scientific">Bartonella schoenbuchensis</name>
    <dbReference type="NCBI Taxonomy" id="165694"/>
    <lineage>
        <taxon>Bacteria</taxon>
        <taxon>Pseudomonadati</taxon>
        <taxon>Pseudomonadota</taxon>
        <taxon>Alphaproteobacteria</taxon>
        <taxon>Hyphomicrobiales</taxon>
        <taxon>Bartonellaceae</taxon>
        <taxon>Bartonella</taxon>
    </lineage>
</organism>
<evidence type="ECO:0000313" key="2">
    <source>
        <dbReference type="EMBL" id="CDP79809.1"/>
    </source>
</evidence>
<keyword evidence="1" id="KW-0812">Transmembrane</keyword>
<name>A0A024LRP6_9HYPH</name>
<evidence type="ECO:0000256" key="1">
    <source>
        <dbReference type="SAM" id="Phobius"/>
    </source>
</evidence>
<protein>
    <submittedName>
        <fullName evidence="2">Uncharacterized protein</fullName>
    </submittedName>
</protein>
<accession>A0A024LRP6</accession>
<gene>
    <name evidence="2" type="ORF">BN1046_00712</name>
</gene>
<keyword evidence="1" id="KW-1133">Transmembrane helix</keyword>
<reference evidence="2" key="2">
    <citation type="submission" date="2014-05" db="EMBL/GenBank/DDBJ databases">
        <title>Genome sequencing of Bartonella spp. isolated from human blood.</title>
        <authorList>
            <person name="Raoult D."/>
        </authorList>
    </citation>
    <scope>NUCLEOTIDE SEQUENCE</scope>
    <source>
        <strain evidence="2">MVT06</strain>
    </source>
</reference>